<dbReference type="GO" id="GO:0005509">
    <property type="term" value="F:calcium ion binding"/>
    <property type="evidence" value="ECO:0007669"/>
    <property type="project" value="InterPro"/>
</dbReference>
<dbReference type="SUPFAM" id="SSF47473">
    <property type="entry name" value="EF-hand"/>
    <property type="match status" value="2"/>
</dbReference>
<dbReference type="InterPro" id="IPR018247">
    <property type="entry name" value="EF_Hand_1_Ca_BS"/>
</dbReference>
<feature type="compositionally biased region" description="Low complexity" evidence="3">
    <location>
        <begin position="606"/>
        <end position="622"/>
    </location>
</feature>
<evidence type="ECO:0000256" key="2">
    <source>
        <dbReference type="SAM" id="Coils"/>
    </source>
</evidence>
<reference evidence="6 7" key="2">
    <citation type="journal article" date="2019" name="G3 (Bethesda)">
        <title>Hybrid Assembly of the Genome of the Entomopathogenic Nematode Steinernema carpocapsae Identifies the X-Chromosome.</title>
        <authorList>
            <person name="Serra L."/>
            <person name="Macchietto M."/>
            <person name="Macias-Munoz A."/>
            <person name="McGill C.J."/>
            <person name="Rodriguez I.M."/>
            <person name="Rodriguez B."/>
            <person name="Murad R."/>
            <person name="Mortazavi A."/>
        </authorList>
    </citation>
    <scope>NUCLEOTIDE SEQUENCE [LARGE SCALE GENOMIC DNA]</scope>
    <source>
        <strain evidence="6 7">ALL</strain>
    </source>
</reference>
<dbReference type="PROSITE" id="PS50031">
    <property type="entry name" value="EH"/>
    <property type="match status" value="2"/>
</dbReference>
<gene>
    <name evidence="6" type="ORF">L596_001379</name>
</gene>
<evidence type="ECO:0008006" key="8">
    <source>
        <dbReference type="Google" id="ProtNLM"/>
    </source>
</evidence>
<dbReference type="PANTHER" id="PTHR11216">
    <property type="entry name" value="EH DOMAIN"/>
    <property type="match status" value="1"/>
</dbReference>
<dbReference type="PROSITE" id="PS00018">
    <property type="entry name" value="EF_HAND_1"/>
    <property type="match status" value="1"/>
</dbReference>
<feature type="domain" description="EH" evidence="4">
    <location>
        <begin position="155"/>
        <end position="237"/>
    </location>
</feature>
<feature type="domain" description="EF-hand" evidence="5">
    <location>
        <begin position="188"/>
        <end position="223"/>
    </location>
</feature>
<feature type="region of interest" description="Disordered" evidence="3">
    <location>
        <begin position="606"/>
        <end position="632"/>
    </location>
</feature>
<feature type="compositionally biased region" description="Basic and acidic residues" evidence="3">
    <location>
        <begin position="52"/>
        <end position="78"/>
    </location>
</feature>
<dbReference type="EMBL" id="AZBU02000001">
    <property type="protein sequence ID" value="TMS33666.1"/>
    <property type="molecule type" value="Genomic_DNA"/>
</dbReference>
<feature type="region of interest" description="Disordered" evidence="3">
    <location>
        <begin position="1"/>
        <end position="78"/>
    </location>
</feature>
<evidence type="ECO:0000256" key="1">
    <source>
        <dbReference type="ARBA" id="ARBA00022837"/>
    </source>
</evidence>
<keyword evidence="2" id="KW-0175">Coiled coil</keyword>
<feature type="coiled-coil region" evidence="2">
    <location>
        <begin position="401"/>
        <end position="470"/>
    </location>
</feature>
<reference evidence="6 7" key="1">
    <citation type="journal article" date="2015" name="Genome Biol.">
        <title>Comparative genomics of Steinernema reveals deeply conserved gene regulatory networks.</title>
        <authorList>
            <person name="Dillman A.R."/>
            <person name="Macchietto M."/>
            <person name="Porter C.F."/>
            <person name="Rogers A."/>
            <person name="Williams B."/>
            <person name="Antoshechkin I."/>
            <person name="Lee M.M."/>
            <person name="Goodwin Z."/>
            <person name="Lu X."/>
            <person name="Lewis E.E."/>
            <person name="Goodrich-Blair H."/>
            <person name="Stock S.P."/>
            <person name="Adams B.J."/>
            <person name="Sternberg P.W."/>
            <person name="Mortazavi A."/>
        </authorList>
    </citation>
    <scope>NUCLEOTIDE SEQUENCE [LARGE SCALE GENOMIC DNA]</scope>
    <source>
        <strain evidence="6 7">ALL</strain>
    </source>
</reference>
<dbReference type="InterPro" id="IPR002048">
    <property type="entry name" value="EF_hand_dom"/>
</dbReference>
<dbReference type="PANTHER" id="PTHR11216:SF176">
    <property type="entry name" value="EPIDERMAL GROWTH FACTOR RECEPTOR PATHWAY SUBSTRATE CLONE 15, ISOFORM A"/>
    <property type="match status" value="1"/>
</dbReference>
<evidence type="ECO:0000259" key="4">
    <source>
        <dbReference type="PROSITE" id="PS50031"/>
    </source>
</evidence>
<evidence type="ECO:0000256" key="3">
    <source>
        <dbReference type="SAM" id="MobiDB-lite"/>
    </source>
</evidence>
<dbReference type="AlphaFoldDB" id="A0A4U8ULD8"/>
<sequence length="649" mass="72351">MACSSNASERDPRTSRWSFRVPDRVPSSSFASVVVAISGSRPAGERTKKKTTTGERERGNAWTDERGEPPGEGEERFSASEELQLKWVVYRFWIHAWTSLAVPQPREFSAKAADRPPDEVGKRAEIHHFPAVPPPPIFGLHAMELATIWSILPTDEAKYEAIFNSLNPNMDGKLTGEQVRPVLLNSNLPPAVLASIWELSDVDKDGCLGKREMCIALHLVYKCLQNVPIPSTLPHSLATYFRDGQRLQTSSSLSADREVGTALAASEMNQINQSHSVPIASGSRSSSVTGDWPLNPIVYKAQFESCDSDHDGFATGVDLRNFLLSSGVAQNDLAQIWELADIKKNGAMNLEQFTLLMYLLDERKKGRPLYPSLPPHLVPPTMRAASRPSTTELSPHSNETLDKLNSEIETLAKERNSIENHLIQLDADMTIKNSEIKNLQLELNTLEKTADQLSRQKVEAGKRLNDLDHQLTVQETAVTEQMEKLTAEEARLHRTKEAIAESHKNVEAEREALTIDRQKLASIENQKQSRQGELEHRRRAMEQVTNELSDTDGDIKKWNAKISQLDAAKEHLSSILKELRETVNKEDIGDVNHLLCDFRATILPNSVSPVSQQPPQMQPHPVMTKTSSTDPFGGNNAFLANPRLHSLPI</sequence>
<proteinExistence type="predicted"/>
<keyword evidence="1" id="KW-0106">Calcium</keyword>
<dbReference type="InterPro" id="IPR000261">
    <property type="entry name" value="EH_dom"/>
</dbReference>
<dbReference type="InterPro" id="IPR011992">
    <property type="entry name" value="EF-hand-dom_pair"/>
</dbReference>
<dbReference type="GO" id="GO:0016197">
    <property type="term" value="P:endosomal transport"/>
    <property type="evidence" value="ECO:0007669"/>
    <property type="project" value="TreeGrafter"/>
</dbReference>
<accession>A0A4U8ULD8</accession>
<comment type="caution">
    <text evidence="6">The sequence shown here is derived from an EMBL/GenBank/DDBJ whole genome shotgun (WGS) entry which is preliminary data.</text>
</comment>
<dbReference type="SMART" id="SM00027">
    <property type="entry name" value="EH"/>
    <property type="match status" value="2"/>
</dbReference>
<feature type="coiled-coil region" evidence="2">
    <location>
        <begin position="541"/>
        <end position="585"/>
    </location>
</feature>
<dbReference type="PROSITE" id="PS50222">
    <property type="entry name" value="EF_HAND_2"/>
    <property type="match status" value="2"/>
</dbReference>
<dbReference type="GO" id="GO:0006897">
    <property type="term" value="P:endocytosis"/>
    <property type="evidence" value="ECO:0007669"/>
    <property type="project" value="TreeGrafter"/>
</dbReference>
<name>A0A4U8ULD8_STECR</name>
<dbReference type="GO" id="GO:0045296">
    <property type="term" value="F:cadherin binding"/>
    <property type="evidence" value="ECO:0007669"/>
    <property type="project" value="TreeGrafter"/>
</dbReference>
<evidence type="ECO:0000313" key="7">
    <source>
        <dbReference type="Proteomes" id="UP000298663"/>
    </source>
</evidence>
<feature type="domain" description="EF-hand" evidence="5">
    <location>
        <begin position="328"/>
        <end position="363"/>
    </location>
</feature>
<keyword evidence="7" id="KW-1185">Reference proteome</keyword>
<dbReference type="CDD" id="cd00052">
    <property type="entry name" value="EH"/>
    <property type="match status" value="2"/>
</dbReference>
<dbReference type="Proteomes" id="UP000298663">
    <property type="component" value="Unassembled WGS sequence"/>
</dbReference>
<protein>
    <recommendedName>
        <fullName evidence="8">Epidermal growth factor receptor substrate 15-like 1</fullName>
    </recommendedName>
</protein>
<dbReference type="GO" id="GO:0030132">
    <property type="term" value="C:clathrin coat of coated pit"/>
    <property type="evidence" value="ECO:0007669"/>
    <property type="project" value="TreeGrafter"/>
</dbReference>
<feature type="region of interest" description="Disordered" evidence="3">
    <location>
        <begin position="371"/>
        <end position="399"/>
    </location>
</feature>
<feature type="compositionally biased region" description="Polar residues" evidence="3">
    <location>
        <begin position="387"/>
        <end position="398"/>
    </location>
</feature>
<feature type="domain" description="EH" evidence="4">
    <location>
        <begin position="295"/>
        <end position="384"/>
    </location>
</feature>
<evidence type="ECO:0000313" key="6">
    <source>
        <dbReference type="EMBL" id="TMS33666.1"/>
    </source>
</evidence>
<dbReference type="OrthoDB" id="524326at2759"/>
<evidence type="ECO:0000259" key="5">
    <source>
        <dbReference type="PROSITE" id="PS50222"/>
    </source>
</evidence>
<organism evidence="6 7">
    <name type="scientific">Steinernema carpocapsae</name>
    <name type="common">Entomopathogenic nematode</name>
    <dbReference type="NCBI Taxonomy" id="34508"/>
    <lineage>
        <taxon>Eukaryota</taxon>
        <taxon>Metazoa</taxon>
        <taxon>Ecdysozoa</taxon>
        <taxon>Nematoda</taxon>
        <taxon>Chromadorea</taxon>
        <taxon>Rhabditida</taxon>
        <taxon>Tylenchina</taxon>
        <taxon>Panagrolaimomorpha</taxon>
        <taxon>Strongyloidoidea</taxon>
        <taxon>Steinernematidae</taxon>
        <taxon>Steinernema</taxon>
    </lineage>
</organism>
<dbReference type="Gene3D" id="1.10.238.10">
    <property type="entry name" value="EF-hand"/>
    <property type="match status" value="2"/>
</dbReference>
<feature type="compositionally biased region" description="Low complexity" evidence="3">
    <location>
        <begin position="25"/>
        <end position="40"/>
    </location>
</feature>
<dbReference type="Pfam" id="PF12763">
    <property type="entry name" value="EH"/>
    <property type="match status" value="2"/>
</dbReference>